<gene>
    <name evidence="1" type="ORF">T4D_235</name>
</gene>
<dbReference type="Proteomes" id="UP000054995">
    <property type="component" value="Unassembled WGS sequence"/>
</dbReference>
<name>A0A0V1G0D8_TRIPS</name>
<protein>
    <submittedName>
        <fullName evidence="1">Uncharacterized protein</fullName>
    </submittedName>
</protein>
<comment type="caution">
    <text evidence="1">The sequence shown here is derived from an EMBL/GenBank/DDBJ whole genome shotgun (WGS) entry which is preliminary data.</text>
</comment>
<organism evidence="1 2">
    <name type="scientific">Trichinella pseudospiralis</name>
    <name type="common">Parasitic roundworm</name>
    <dbReference type="NCBI Taxonomy" id="6337"/>
    <lineage>
        <taxon>Eukaryota</taxon>
        <taxon>Metazoa</taxon>
        <taxon>Ecdysozoa</taxon>
        <taxon>Nematoda</taxon>
        <taxon>Enoplea</taxon>
        <taxon>Dorylaimia</taxon>
        <taxon>Trichinellida</taxon>
        <taxon>Trichinellidae</taxon>
        <taxon>Trichinella</taxon>
    </lineage>
</organism>
<sequence>MEKFSDTEWMVTVEALDENSSHCVPCVGVSALWISCSRIFIVSLPYYSRCALGIRFVFPIH</sequence>
<evidence type="ECO:0000313" key="2">
    <source>
        <dbReference type="Proteomes" id="UP000054995"/>
    </source>
</evidence>
<reference evidence="1 2" key="1">
    <citation type="submission" date="2015-01" db="EMBL/GenBank/DDBJ databases">
        <title>Evolution of Trichinella species and genotypes.</title>
        <authorList>
            <person name="Korhonen P.K."/>
            <person name="Edoardo P."/>
            <person name="Giuseppe L.R."/>
            <person name="Gasser R.B."/>
        </authorList>
    </citation>
    <scope>NUCLEOTIDE SEQUENCE [LARGE SCALE GENOMIC DNA]</scope>
    <source>
        <strain evidence="1">ISS470</strain>
    </source>
</reference>
<dbReference type="EMBL" id="JYDT01000011">
    <property type="protein sequence ID" value="KRY91689.1"/>
    <property type="molecule type" value="Genomic_DNA"/>
</dbReference>
<proteinExistence type="predicted"/>
<keyword evidence="2" id="KW-1185">Reference proteome</keyword>
<evidence type="ECO:0000313" key="1">
    <source>
        <dbReference type="EMBL" id="KRY91689.1"/>
    </source>
</evidence>
<dbReference type="AlphaFoldDB" id="A0A0V1G0D8"/>
<accession>A0A0V1G0D8</accession>